<dbReference type="AlphaFoldDB" id="A0A2S7D6H9"/>
<evidence type="ECO:0000259" key="8">
    <source>
        <dbReference type="PROSITE" id="PS52029"/>
    </source>
</evidence>
<evidence type="ECO:0000256" key="2">
    <source>
        <dbReference type="ARBA" id="ARBA00005992"/>
    </source>
</evidence>
<evidence type="ECO:0000256" key="6">
    <source>
        <dbReference type="ARBA" id="ARBA00023316"/>
    </source>
</evidence>
<evidence type="ECO:0000256" key="5">
    <source>
        <dbReference type="ARBA" id="ARBA00022984"/>
    </source>
</evidence>
<proteinExistence type="inferred from homology"/>
<organism evidence="9 10">
    <name type="scientific">Xanthomonas pisi</name>
    <dbReference type="NCBI Taxonomy" id="56457"/>
    <lineage>
        <taxon>Bacteria</taxon>
        <taxon>Pseudomonadati</taxon>
        <taxon>Pseudomonadota</taxon>
        <taxon>Gammaproteobacteria</taxon>
        <taxon>Lysobacterales</taxon>
        <taxon>Lysobacteraceae</taxon>
        <taxon>Xanthomonas</taxon>
    </lineage>
</organism>
<keyword evidence="10" id="KW-1185">Reference proteome</keyword>
<dbReference type="GO" id="GO:0016740">
    <property type="term" value="F:transferase activity"/>
    <property type="evidence" value="ECO:0007669"/>
    <property type="project" value="UniProtKB-KW"/>
</dbReference>
<dbReference type="Gene3D" id="2.40.440.10">
    <property type="entry name" value="L,D-transpeptidase catalytic domain-like"/>
    <property type="match status" value="1"/>
</dbReference>
<feature type="active site" description="Nucleophile" evidence="7">
    <location>
        <position position="161"/>
    </location>
</feature>
<protein>
    <recommendedName>
        <fullName evidence="8">L,D-TPase catalytic domain-containing protein</fullName>
    </recommendedName>
</protein>
<keyword evidence="6 7" id="KW-0961">Cell wall biogenesis/degradation</keyword>
<evidence type="ECO:0000256" key="1">
    <source>
        <dbReference type="ARBA" id="ARBA00004752"/>
    </source>
</evidence>
<dbReference type="PROSITE" id="PS52029">
    <property type="entry name" value="LD_TPASE"/>
    <property type="match status" value="1"/>
</dbReference>
<evidence type="ECO:0000256" key="7">
    <source>
        <dbReference type="PROSITE-ProRule" id="PRU01373"/>
    </source>
</evidence>
<dbReference type="PIRSF" id="PIRSF029342">
    <property type="entry name" value="UCP029342_ErfK/YbiS/YcfS/YnhG"/>
    <property type="match status" value="1"/>
</dbReference>
<dbReference type="InterPro" id="IPR016915">
    <property type="entry name" value="UCP029342"/>
</dbReference>
<dbReference type="GO" id="GO:0005576">
    <property type="term" value="C:extracellular region"/>
    <property type="evidence" value="ECO:0007669"/>
    <property type="project" value="TreeGrafter"/>
</dbReference>
<feature type="active site" description="Proton donor/acceptor" evidence="7">
    <location>
        <position position="148"/>
    </location>
</feature>
<reference evidence="10" key="1">
    <citation type="submission" date="2016-08" db="EMBL/GenBank/DDBJ databases">
        <authorList>
            <person name="Merda D."/>
            <person name="Briand M."/>
            <person name="Taghouti G."/>
            <person name="Carrere S."/>
            <person name="Gouzy J."/>
            <person name="Portier P."/>
            <person name="Jacques M.-A."/>
            <person name="Fischer-Le Saux M."/>
        </authorList>
    </citation>
    <scope>NUCLEOTIDE SEQUENCE [LARGE SCALE GENOMIC DNA]</scope>
    <source>
        <strain evidence="10">CFBP4643</strain>
    </source>
</reference>
<name>A0A2S7D6H9_9XANT</name>
<sequence>MTRASPAASIQVAPAAGSPMRCLLSFALCCTLLIGGQALAVPFWGARQSSPADTLPAQLEPGQWIWGGVSKGWGPMAVIVSLTEQRAYAYRNGILIGVSTISSGKPGHETPTGVFTILQKDKDHRSNIYNAAPMPYQQRLTWDGVALHAGGLPGYPESHGCVHLPSEFARLLFDNSNMGMVVVVAQAGISADDVVHPRALSPIDPTTGAERALLPLPSGQAFAWQPELAPAGPISMLISSTDQQLVVYRNGVEIGRAQVALHAQPGAPLGTQAFIVGQGFLPGDLPGLPGQRMPNWMRIGIPGSTSAAGQALDAATVARLQVPPAFLAGLLPLLTPGVVLVATDQRILPQTTGAKLQVLDSDPPETP</sequence>
<dbReference type="InterPro" id="IPR038063">
    <property type="entry name" value="Transpep_catalytic_dom"/>
</dbReference>
<dbReference type="InterPro" id="IPR005490">
    <property type="entry name" value="LD_TPept_cat_dom"/>
</dbReference>
<dbReference type="GO" id="GO:0071972">
    <property type="term" value="F:peptidoglycan L,D-transpeptidase activity"/>
    <property type="evidence" value="ECO:0007669"/>
    <property type="project" value="TreeGrafter"/>
</dbReference>
<evidence type="ECO:0000256" key="4">
    <source>
        <dbReference type="ARBA" id="ARBA00022960"/>
    </source>
</evidence>
<dbReference type="PANTHER" id="PTHR30582">
    <property type="entry name" value="L,D-TRANSPEPTIDASE"/>
    <property type="match status" value="1"/>
</dbReference>
<accession>A0A2S7D6H9</accession>
<dbReference type="NCBIfam" id="NF004785">
    <property type="entry name" value="PRK06132.1-2"/>
    <property type="match status" value="1"/>
</dbReference>
<comment type="pathway">
    <text evidence="1 7">Cell wall biogenesis; peptidoglycan biosynthesis.</text>
</comment>
<keyword evidence="3" id="KW-0808">Transferase</keyword>
<dbReference type="PANTHER" id="PTHR30582:SF2">
    <property type="entry name" value="L,D-TRANSPEPTIDASE YCIB-RELATED"/>
    <property type="match status" value="1"/>
</dbReference>
<dbReference type="SUPFAM" id="SSF141523">
    <property type="entry name" value="L,D-transpeptidase catalytic domain-like"/>
    <property type="match status" value="1"/>
</dbReference>
<dbReference type="OrthoDB" id="463216at2"/>
<dbReference type="InterPro" id="IPR050979">
    <property type="entry name" value="LD-transpeptidase"/>
</dbReference>
<dbReference type="CDD" id="cd16913">
    <property type="entry name" value="YkuD_like"/>
    <property type="match status" value="1"/>
</dbReference>
<dbReference type="GO" id="GO:0008360">
    <property type="term" value="P:regulation of cell shape"/>
    <property type="evidence" value="ECO:0007669"/>
    <property type="project" value="UniProtKB-UniRule"/>
</dbReference>
<dbReference type="GO" id="GO:0018104">
    <property type="term" value="P:peptidoglycan-protein cross-linking"/>
    <property type="evidence" value="ECO:0007669"/>
    <property type="project" value="TreeGrafter"/>
</dbReference>
<keyword evidence="5 7" id="KW-0573">Peptidoglycan synthesis</keyword>
<dbReference type="EMBL" id="MDEI01000003">
    <property type="protein sequence ID" value="PPU69441.1"/>
    <property type="molecule type" value="Genomic_DNA"/>
</dbReference>
<comment type="similarity">
    <text evidence="2">Belongs to the YkuD family.</text>
</comment>
<dbReference type="Pfam" id="PF03734">
    <property type="entry name" value="YkuD"/>
    <property type="match status" value="1"/>
</dbReference>
<evidence type="ECO:0000256" key="3">
    <source>
        <dbReference type="ARBA" id="ARBA00022679"/>
    </source>
</evidence>
<evidence type="ECO:0000313" key="9">
    <source>
        <dbReference type="EMBL" id="PPU69441.1"/>
    </source>
</evidence>
<gene>
    <name evidence="9" type="ORF">XpiCFBP4643_04730</name>
</gene>
<evidence type="ECO:0000313" key="10">
    <source>
        <dbReference type="Proteomes" id="UP000238191"/>
    </source>
</evidence>
<dbReference type="Proteomes" id="UP000238191">
    <property type="component" value="Unassembled WGS sequence"/>
</dbReference>
<comment type="caution">
    <text evidence="9">The sequence shown here is derived from an EMBL/GenBank/DDBJ whole genome shotgun (WGS) entry which is preliminary data.</text>
</comment>
<feature type="domain" description="L,D-TPase catalytic" evidence="8">
    <location>
        <begin position="76"/>
        <end position="185"/>
    </location>
</feature>
<dbReference type="GO" id="GO:0071555">
    <property type="term" value="P:cell wall organization"/>
    <property type="evidence" value="ECO:0007669"/>
    <property type="project" value="UniProtKB-UniRule"/>
</dbReference>
<keyword evidence="4 7" id="KW-0133">Cell shape</keyword>
<dbReference type="UniPathway" id="UPA00219"/>